<dbReference type="KEGG" id="lse:F1C12_14885"/>
<dbReference type="AlphaFoldDB" id="A0A7G6YCQ5"/>
<reference evidence="2" key="1">
    <citation type="submission" date="2019-09" db="EMBL/GenBank/DDBJ databases">
        <title>Antimicrobial potential of Antarctic Bacteria.</title>
        <authorList>
            <person name="Benaud N."/>
            <person name="Edwards R.J."/>
            <person name="Ferrari B.C."/>
        </authorList>
    </citation>
    <scope>NUCLEOTIDE SEQUENCE [LARGE SCALE GENOMIC DNA]</scope>
    <source>
        <strain evidence="2">INR9</strain>
    </source>
</reference>
<dbReference type="InterPro" id="IPR009384">
    <property type="entry name" value="SwrD-like"/>
</dbReference>
<sequence>MITVTRLNHVPFAVNPDLIERINADPDTTLTMVDGVRYVVTETMAEVIDRIAAFRAEVLDRAYRLGRPADTGEGS</sequence>
<organism evidence="1 2">
    <name type="scientific">Leifsonia shinshuensis</name>
    <dbReference type="NCBI Taxonomy" id="150026"/>
    <lineage>
        <taxon>Bacteria</taxon>
        <taxon>Bacillati</taxon>
        <taxon>Actinomycetota</taxon>
        <taxon>Actinomycetes</taxon>
        <taxon>Micrococcales</taxon>
        <taxon>Microbacteriaceae</taxon>
        <taxon>Leifsonia</taxon>
    </lineage>
</organism>
<protein>
    <submittedName>
        <fullName evidence="1">Flagellar FlbD family protein</fullName>
    </submittedName>
</protein>
<dbReference type="Pfam" id="PF06289">
    <property type="entry name" value="FlbD"/>
    <property type="match status" value="1"/>
</dbReference>
<dbReference type="RefSeq" id="WP_185275706.1">
    <property type="nucleotide sequence ID" value="NZ_CP043641.1"/>
</dbReference>
<dbReference type="PANTHER" id="PTHR39185">
    <property type="entry name" value="SWARMING MOTILITY PROTEIN SWRD"/>
    <property type="match status" value="1"/>
</dbReference>
<proteinExistence type="predicted"/>
<name>A0A7G6YCQ5_9MICO</name>
<accession>A0A7G6YCQ5</accession>
<evidence type="ECO:0000313" key="1">
    <source>
        <dbReference type="EMBL" id="QNE36270.1"/>
    </source>
</evidence>
<gene>
    <name evidence="1" type="ORF">F1C12_14885</name>
</gene>
<dbReference type="PANTHER" id="PTHR39185:SF1">
    <property type="entry name" value="SWARMING MOTILITY PROTEIN SWRD"/>
    <property type="match status" value="1"/>
</dbReference>
<dbReference type="EMBL" id="CP043641">
    <property type="protein sequence ID" value="QNE36270.1"/>
    <property type="molecule type" value="Genomic_DNA"/>
</dbReference>
<keyword evidence="1" id="KW-0966">Cell projection</keyword>
<keyword evidence="1" id="KW-0969">Cilium</keyword>
<evidence type="ECO:0000313" key="2">
    <source>
        <dbReference type="Proteomes" id="UP000515511"/>
    </source>
</evidence>
<dbReference type="Proteomes" id="UP000515511">
    <property type="component" value="Chromosome"/>
</dbReference>
<keyword evidence="1" id="KW-0282">Flagellum</keyword>